<evidence type="ECO:0000313" key="1">
    <source>
        <dbReference type="EMBL" id="MEJ8475637.1"/>
    </source>
</evidence>
<accession>A0ABU8TNC0</accession>
<dbReference type="EMBL" id="JBAKIA010000012">
    <property type="protein sequence ID" value="MEJ8475637.1"/>
    <property type="molecule type" value="Genomic_DNA"/>
</dbReference>
<reference evidence="1 2" key="1">
    <citation type="submission" date="2024-02" db="EMBL/GenBank/DDBJ databases">
        <title>Roseibium algae sp. nov., isolated from marine alga (Grateloupia sp.), showing potential in myo-inositol conversion.</title>
        <authorList>
            <person name="Wang Y."/>
        </authorList>
    </citation>
    <scope>NUCLEOTIDE SEQUENCE [LARGE SCALE GENOMIC DNA]</scope>
    <source>
        <strain evidence="1 2">H3510</strain>
    </source>
</reference>
<keyword evidence="2" id="KW-1185">Reference proteome</keyword>
<name>A0ABU8TNC0_9HYPH</name>
<evidence type="ECO:0000313" key="2">
    <source>
        <dbReference type="Proteomes" id="UP001385499"/>
    </source>
</evidence>
<comment type="caution">
    <text evidence="1">The sequence shown here is derived from an EMBL/GenBank/DDBJ whole genome shotgun (WGS) entry which is preliminary data.</text>
</comment>
<proteinExistence type="predicted"/>
<gene>
    <name evidence="1" type="ORF">V6575_16210</name>
</gene>
<protein>
    <submittedName>
        <fullName evidence="1">Uncharacterized protein</fullName>
    </submittedName>
</protein>
<dbReference type="RefSeq" id="WP_340275802.1">
    <property type="nucleotide sequence ID" value="NZ_JBAKIA010000012.1"/>
</dbReference>
<sequence>MKRTLWASALILGTAVGTALVGGFGSTQVSAATFNDPTWPCLQRKVENLSLGLMWPVPLKQTETTSDLPDGARELAAQLALRRISIEDAEPLVNSYIKAHSDINADRLGQIFEVVFEKLAKDRRRIISGIGRYSEKQITLAGTIDETRAEMDRLMSASSPDFDAVDKLEEKLDWDERIYRDRARSLTYVCETPVLLEKRLYAIAKLLSKHASDGE</sequence>
<organism evidence="1 2">
    <name type="scientific">Roseibium algae</name>
    <dbReference type="NCBI Taxonomy" id="3123038"/>
    <lineage>
        <taxon>Bacteria</taxon>
        <taxon>Pseudomonadati</taxon>
        <taxon>Pseudomonadota</taxon>
        <taxon>Alphaproteobacteria</taxon>
        <taxon>Hyphomicrobiales</taxon>
        <taxon>Stappiaceae</taxon>
        <taxon>Roseibium</taxon>
    </lineage>
</organism>
<dbReference type="Proteomes" id="UP001385499">
    <property type="component" value="Unassembled WGS sequence"/>
</dbReference>